<evidence type="ECO:0000313" key="2">
    <source>
        <dbReference type="Proteomes" id="UP000821845"/>
    </source>
</evidence>
<protein>
    <submittedName>
        <fullName evidence="1">Uncharacterized protein</fullName>
    </submittedName>
</protein>
<proteinExistence type="predicted"/>
<reference evidence="1" key="1">
    <citation type="submission" date="2020-05" db="EMBL/GenBank/DDBJ databases">
        <title>Large-scale comparative analyses of tick genomes elucidate their genetic diversity and vector capacities.</title>
        <authorList>
            <person name="Jia N."/>
            <person name="Wang J."/>
            <person name="Shi W."/>
            <person name="Du L."/>
            <person name="Sun Y."/>
            <person name="Zhan W."/>
            <person name="Jiang J."/>
            <person name="Wang Q."/>
            <person name="Zhang B."/>
            <person name="Ji P."/>
            <person name="Sakyi L.B."/>
            <person name="Cui X."/>
            <person name="Yuan T."/>
            <person name="Jiang B."/>
            <person name="Yang W."/>
            <person name="Lam T.T.-Y."/>
            <person name="Chang Q."/>
            <person name="Ding S."/>
            <person name="Wang X."/>
            <person name="Zhu J."/>
            <person name="Ruan X."/>
            <person name="Zhao L."/>
            <person name="Wei J."/>
            <person name="Que T."/>
            <person name="Du C."/>
            <person name="Cheng J."/>
            <person name="Dai P."/>
            <person name="Han X."/>
            <person name="Huang E."/>
            <person name="Gao Y."/>
            <person name="Liu J."/>
            <person name="Shao H."/>
            <person name="Ye R."/>
            <person name="Li L."/>
            <person name="Wei W."/>
            <person name="Wang X."/>
            <person name="Wang C."/>
            <person name="Yang T."/>
            <person name="Huo Q."/>
            <person name="Li W."/>
            <person name="Guo W."/>
            <person name="Chen H."/>
            <person name="Zhou L."/>
            <person name="Ni X."/>
            <person name="Tian J."/>
            <person name="Zhou Y."/>
            <person name="Sheng Y."/>
            <person name="Liu T."/>
            <person name="Pan Y."/>
            <person name="Xia L."/>
            <person name="Li J."/>
            <person name="Zhao F."/>
            <person name="Cao W."/>
        </authorList>
    </citation>
    <scope>NUCLEOTIDE SEQUENCE</scope>
    <source>
        <strain evidence="1">Hyas-2018</strain>
    </source>
</reference>
<sequence length="368" mass="39908">MTASMMLPPATPQSMEVLHEQEDSSSMQSQLGSPGSQNTQIGACPQGTTSGASCAPPGSLEYGGDQQHPNEGAVLSCGTDKAVEELDDLVLPDELINYLAQGERPGSAMSQAVSSVSQYDEIRNKNCGAATASGSQSNGHSCYSNSSYPKNTHRPHVANVQPKHVPWAPNLRAVAVAHVHSLQSHPLSWGPTNHSIKLVRKLYQVANLPAAGIHSSSSTKTLPSNLMQFQWGMYNTYHHHHHHTKFLTSPHTIQTCIKCTTCTIVMWHTKVHILQVIRTTRIHITPTNKHLPSALSSSITDKLSIQATAASQDMQPRYLINISSSSIRATMPLSTCRLLVTVIETNLGMVAATSRDLHPLDKWTIIVV</sequence>
<dbReference type="EMBL" id="CM023485">
    <property type="protein sequence ID" value="KAH6929984.1"/>
    <property type="molecule type" value="Genomic_DNA"/>
</dbReference>
<organism evidence="1 2">
    <name type="scientific">Hyalomma asiaticum</name>
    <name type="common">Tick</name>
    <dbReference type="NCBI Taxonomy" id="266040"/>
    <lineage>
        <taxon>Eukaryota</taxon>
        <taxon>Metazoa</taxon>
        <taxon>Ecdysozoa</taxon>
        <taxon>Arthropoda</taxon>
        <taxon>Chelicerata</taxon>
        <taxon>Arachnida</taxon>
        <taxon>Acari</taxon>
        <taxon>Parasitiformes</taxon>
        <taxon>Ixodida</taxon>
        <taxon>Ixodoidea</taxon>
        <taxon>Ixodidae</taxon>
        <taxon>Hyalomminae</taxon>
        <taxon>Hyalomma</taxon>
    </lineage>
</organism>
<gene>
    <name evidence="1" type="ORF">HPB50_007924</name>
</gene>
<keyword evidence="2" id="KW-1185">Reference proteome</keyword>
<dbReference type="Proteomes" id="UP000821845">
    <property type="component" value="Chromosome 5"/>
</dbReference>
<evidence type="ECO:0000313" key="1">
    <source>
        <dbReference type="EMBL" id="KAH6929984.1"/>
    </source>
</evidence>
<name>A0ACB7S7W1_HYAAI</name>
<comment type="caution">
    <text evidence="1">The sequence shown here is derived from an EMBL/GenBank/DDBJ whole genome shotgun (WGS) entry which is preliminary data.</text>
</comment>
<accession>A0ACB7S7W1</accession>